<gene>
    <name evidence="1" type="ORF">CEXT_464731</name>
</gene>
<accession>A0AAV4S7N3</accession>
<dbReference type="EMBL" id="BPLR01009166">
    <property type="protein sequence ID" value="GIY30004.1"/>
    <property type="molecule type" value="Genomic_DNA"/>
</dbReference>
<reference evidence="1 2" key="1">
    <citation type="submission" date="2021-06" db="EMBL/GenBank/DDBJ databases">
        <title>Caerostris extrusa draft genome.</title>
        <authorList>
            <person name="Kono N."/>
            <person name="Arakawa K."/>
        </authorList>
    </citation>
    <scope>NUCLEOTIDE SEQUENCE [LARGE SCALE GENOMIC DNA]</scope>
</reference>
<dbReference type="Proteomes" id="UP001054945">
    <property type="component" value="Unassembled WGS sequence"/>
</dbReference>
<proteinExistence type="predicted"/>
<protein>
    <submittedName>
        <fullName evidence="1">Uncharacterized protein</fullName>
    </submittedName>
</protein>
<sequence>MIGRVPRPSSFLNLRGSVITFNWSHCSCFKRLCIQVIYEMSHQKGFKHSCQRYDVLPMPEGLYTFRWGSLKHNFVLQRRIEKAKVVQITSFVSPSLDVSNAFLVLYLTPPSVTVWHHRCGDTFLSTFVLDAYSNCSTSDSIPSRSVWGVSSRLPT</sequence>
<keyword evidence="2" id="KW-1185">Reference proteome</keyword>
<comment type="caution">
    <text evidence="1">The sequence shown here is derived from an EMBL/GenBank/DDBJ whole genome shotgun (WGS) entry which is preliminary data.</text>
</comment>
<name>A0AAV4S7N3_CAEEX</name>
<dbReference type="AlphaFoldDB" id="A0AAV4S7N3"/>
<organism evidence="1 2">
    <name type="scientific">Caerostris extrusa</name>
    <name type="common">Bark spider</name>
    <name type="synonym">Caerostris bankana</name>
    <dbReference type="NCBI Taxonomy" id="172846"/>
    <lineage>
        <taxon>Eukaryota</taxon>
        <taxon>Metazoa</taxon>
        <taxon>Ecdysozoa</taxon>
        <taxon>Arthropoda</taxon>
        <taxon>Chelicerata</taxon>
        <taxon>Arachnida</taxon>
        <taxon>Araneae</taxon>
        <taxon>Araneomorphae</taxon>
        <taxon>Entelegynae</taxon>
        <taxon>Araneoidea</taxon>
        <taxon>Araneidae</taxon>
        <taxon>Caerostris</taxon>
    </lineage>
</organism>
<evidence type="ECO:0000313" key="2">
    <source>
        <dbReference type="Proteomes" id="UP001054945"/>
    </source>
</evidence>
<evidence type="ECO:0000313" key="1">
    <source>
        <dbReference type="EMBL" id="GIY30004.1"/>
    </source>
</evidence>